<gene>
    <name evidence="6" type="ORF">P7680_02630</name>
</gene>
<proteinExistence type="predicted"/>
<sequence length="312" mass="33472">MSTGSDFPNLVSGSNQQNKVLVADDDPMMGEFLGAILEQIADVTVVSSGEAALKALETDAYDVVLLDVEMPGMGGLEACKAIKSSPDTSHISVIIVTARIGDKMEVDALDLGATDFIVKPFVAKIVLARVRNHLIMQAQARQLRLLSMSDGLTGIANRRCFDQTLENECSRAARTNTPLSLLLIDVDRFKQYNDHYGHSQGDECLKKIAKALTLSARRAGDLVARVGGEEFAFIFPNTDKDSLIAIAQSVSMHVSELALSHIDGIDGKVTISIGGTTLDGTNQPISGSAIYMKADELLYKAKEAGRNCAVIE</sequence>
<reference evidence="6 7" key="1">
    <citation type="submission" date="2023-03" db="EMBL/GenBank/DDBJ databases">
        <title>Strain FZY0004 represents a novel species in the genus Thalassospira isolated from seawater.</title>
        <authorList>
            <person name="Fu Z.-Y."/>
        </authorList>
    </citation>
    <scope>NUCLEOTIDE SEQUENCE [LARGE SCALE GENOMIC DNA]</scope>
    <source>
        <strain evidence="6 7">FZY0004</strain>
    </source>
</reference>
<dbReference type="Gene3D" id="3.30.70.270">
    <property type="match status" value="1"/>
</dbReference>
<dbReference type="InterPro" id="IPR001789">
    <property type="entry name" value="Sig_transdc_resp-reg_receiver"/>
</dbReference>
<dbReference type="SMART" id="SM00448">
    <property type="entry name" value="REC"/>
    <property type="match status" value="1"/>
</dbReference>
<dbReference type="Pfam" id="PF00990">
    <property type="entry name" value="GGDEF"/>
    <property type="match status" value="1"/>
</dbReference>
<evidence type="ECO:0000256" key="1">
    <source>
        <dbReference type="ARBA" id="ARBA00012528"/>
    </source>
</evidence>
<dbReference type="EMBL" id="JARSBO010000001">
    <property type="protein sequence ID" value="MDG4717872.1"/>
    <property type="molecule type" value="Genomic_DNA"/>
</dbReference>
<evidence type="ECO:0000313" key="6">
    <source>
        <dbReference type="EMBL" id="MDG4717872.1"/>
    </source>
</evidence>
<name>A0ABT6G7K5_9PROT</name>
<comment type="catalytic activity">
    <reaction evidence="2">
        <text>2 GTP = 3',3'-c-di-GMP + 2 diphosphate</text>
        <dbReference type="Rhea" id="RHEA:24898"/>
        <dbReference type="ChEBI" id="CHEBI:33019"/>
        <dbReference type="ChEBI" id="CHEBI:37565"/>
        <dbReference type="ChEBI" id="CHEBI:58805"/>
        <dbReference type="EC" id="2.7.7.65"/>
    </reaction>
</comment>
<keyword evidence="6" id="KW-0548">Nucleotidyltransferase</keyword>
<feature type="domain" description="GGDEF" evidence="5">
    <location>
        <begin position="177"/>
        <end position="312"/>
    </location>
</feature>
<dbReference type="InterPro" id="IPR043128">
    <property type="entry name" value="Rev_trsase/Diguanyl_cyclase"/>
</dbReference>
<protein>
    <recommendedName>
        <fullName evidence="1">diguanylate cyclase</fullName>
        <ecNumber evidence="1">2.7.7.65</ecNumber>
    </recommendedName>
</protein>
<dbReference type="CDD" id="cd01949">
    <property type="entry name" value="GGDEF"/>
    <property type="match status" value="1"/>
</dbReference>
<dbReference type="EC" id="2.7.7.65" evidence="1"/>
<dbReference type="GO" id="GO:0052621">
    <property type="term" value="F:diguanylate cyclase activity"/>
    <property type="evidence" value="ECO:0007669"/>
    <property type="project" value="UniProtKB-EC"/>
</dbReference>
<evidence type="ECO:0000259" key="5">
    <source>
        <dbReference type="PROSITE" id="PS50887"/>
    </source>
</evidence>
<dbReference type="PANTHER" id="PTHR45138:SF9">
    <property type="entry name" value="DIGUANYLATE CYCLASE DGCM-RELATED"/>
    <property type="match status" value="1"/>
</dbReference>
<evidence type="ECO:0000259" key="4">
    <source>
        <dbReference type="PROSITE" id="PS50110"/>
    </source>
</evidence>
<organism evidence="6 7">
    <name type="scientific">Thalassospira aquimaris</name>
    <dbReference type="NCBI Taxonomy" id="3037796"/>
    <lineage>
        <taxon>Bacteria</taxon>
        <taxon>Pseudomonadati</taxon>
        <taxon>Pseudomonadota</taxon>
        <taxon>Alphaproteobacteria</taxon>
        <taxon>Rhodospirillales</taxon>
        <taxon>Thalassospiraceae</taxon>
        <taxon>Thalassospira</taxon>
    </lineage>
</organism>
<dbReference type="SMART" id="SM00267">
    <property type="entry name" value="GGDEF"/>
    <property type="match status" value="1"/>
</dbReference>
<dbReference type="RefSeq" id="WP_147250792.1">
    <property type="nucleotide sequence ID" value="NZ_JARSBO010000001.1"/>
</dbReference>
<evidence type="ECO:0000256" key="3">
    <source>
        <dbReference type="PROSITE-ProRule" id="PRU00169"/>
    </source>
</evidence>
<dbReference type="InterPro" id="IPR000160">
    <property type="entry name" value="GGDEF_dom"/>
</dbReference>
<dbReference type="PANTHER" id="PTHR45138">
    <property type="entry name" value="REGULATORY COMPONENTS OF SENSORY TRANSDUCTION SYSTEM"/>
    <property type="match status" value="1"/>
</dbReference>
<dbReference type="InterPro" id="IPR011006">
    <property type="entry name" value="CheY-like_superfamily"/>
</dbReference>
<dbReference type="InterPro" id="IPR029787">
    <property type="entry name" value="Nucleotide_cyclase"/>
</dbReference>
<dbReference type="PROSITE" id="PS50110">
    <property type="entry name" value="RESPONSE_REGULATORY"/>
    <property type="match status" value="1"/>
</dbReference>
<accession>A0ABT6G7K5</accession>
<dbReference type="InterPro" id="IPR050469">
    <property type="entry name" value="Diguanylate_Cyclase"/>
</dbReference>
<comment type="caution">
    <text evidence="6">The sequence shown here is derived from an EMBL/GenBank/DDBJ whole genome shotgun (WGS) entry which is preliminary data.</text>
</comment>
<dbReference type="Gene3D" id="3.40.50.2300">
    <property type="match status" value="1"/>
</dbReference>
<dbReference type="NCBIfam" id="TIGR00254">
    <property type="entry name" value="GGDEF"/>
    <property type="match status" value="1"/>
</dbReference>
<feature type="domain" description="Response regulatory" evidence="4">
    <location>
        <begin position="19"/>
        <end position="134"/>
    </location>
</feature>
<dbReference type="PROSITE" id="PS50887">
    <property type="entry name" value="GGDEF"/>
    <property type="match status" value="1"/>
</dbReference>
<evidence type="ECO:0000256" key="2">
    <source>
        <dbReference type="ARBA" id="ARBA00034247"/>
    </source>
</evidence>
<dbReference type="Proteomes" id="UP001529180">
    <property type="component" value="Unassembled WGS sequence"/>
</dbReference>
<keyword evidence="3" id="KW-0597">Phosphoprotein</keyword>
<dbReference type="SUPFAM" id="SSF55073">
    <property type="entry name" value="Nucleotide cyclase"/>
    <property type="match status" value="1"/>
</dbReference>
<keyword evidence="7" id="KW-1185">Reference proteome</keyword>
<evidence type="ECO:0000313" key="7">
    <source>
        <dbReference type="Proteomes" id="UP001529180"/>
    </source>
</evidence>
<feature type="modified residue" description="4-aspartylphosphate" evidence="3">
    <location>
        <position position="67"/>
    </location>
</feature>
<dbReference type="Pfam" id="PF00072">
    <property type="entry name" value="Response_reg"/>
    <property type="match status" value="1"/>
</dbReference>
<keyword evidence="6" id="KW-0808">Transferase</keyword>
<dbReference type="SUPFAM" id="SSF52172">
    <property type="entry name" value="CheY-like"/>
    <property type="match status" value="1"/>
</dbReference>